<gene>
    <name evidence="1" type="ORF">C4F49_13600</name>
</gene>
<keyword evidence="2" id="KW-1185">Reference proteome</keyword>
<protein>
    <submittedName>
        <fullName evidence="1">Addiction module toxin RelE</fullName>
    </submittedName>
</protein>
<name>A0A928YSY1_9SPHI</name>
<evidence type="ECO:0000313" key="2">
    <source>
        <dbReference type="Proteomes" id="UP000616201"/>
    </source>
</evidence>
<dbReference type="EMBL" id="PRDK01000007">
    <property type="protein sequence ID" value="MBE8714718.1"/>
    <property type="molecule type" value="Genomic_DNA"/>
</dbReference>
<sequence length="120" mass="14494">MNPERKIIFYEHFFLDFYLEQSSKVQEKIEYVFKIIRTVQVVPKKFLKHLTGTDGIYEIRIEFESNIYRIFCCFDKGNLVILFNGFQKKTQKTPKSEIEIAIKLKQDYFKSKNTGYERQD</sequence>
<dbReference type="RefSeq" id="WP_196936033.1">
    <property type="nucleotide sequence ID" value="NZ_MU158698.1"/>
</dbReference>
<dbReference type="Proteomes" id="UP000616201">
    <property type="component" value="Unassembled WGS sequence"/>
</dbReference>
<accession>A0A928YSY1</accession>
<comment type="caution">
    <text evidence="1">The sequence shown here is derived from an EMBL/GenBank/DDBJ whole genome shotgun (WGS) entry which is preliminary data.</text>
</comment>
<dbReference type="AlphaFoldDB" id="A0A928YSY1"/>
<reference evidence="1" key="1">
    <citation type="submission" date="2018-02" db="EMBL/GenBank/DDBJ databases">
        <authorList>
            <person name="Vasarhelyi B.M."/>
            <person name="Deshmukh S."/>
            <person name="Balint B."/>
            <person name="Kukolya J."/>
        </authorList>
    </citation>
    <scope>NUCLEOTIDE SEQUENCE</scope>
    <source>
        <strain evidence="1">KB22</strain>
    </source>
</reference>
<dbReference type="InterPro" id="IPR009241">
    <property type="entry name" value="HigB-like"/>
</dbReference>
<evidence type="ECO:0000313" key="1">
    <source>
        <dbReference type="EMBL" id="MBE8714718.1"/>
    </source>
</evidence>
<proteinExistence type="predicted"/>
<dbReference type="Pfam" id="PF05973">
    <property type="entry name" value="Gp49"/>
    <property type="match status" value="1"/>
</dbReference>
<organism evidence="1 2">
    <name type="scientific">Sphingobacterium hungaricum</name>
    <dbReference type="NCBI Taxonomy" id="2082723"/>
    <lineage>
        <taxon>Bacteria</taxon>
        <taxon>Pseudomonadati</taxon>
        <taxon>Bacteroidota</taxon>
        <taxon>Sphingobacteriia</taxon>
        <taxon>Sphingobacteriales</taxon>
        <taxon>Sphingobacteriaceae</taxon>
        <taxon>Sphingobacterium</taxon>
    </lineage>
</organism>